<proteinExistence type="inferred from homology"/>
<keyword evidence="10 14" id="KW-0418">Kinase</keyword>
<dbReference type="GO" id="GO:0005524">
    <property type="term" value="F:ATP binding"/>
    <property type="evidence" value="ECO:0007669"/>
    <property type="project" value="UniProtKB-UniRule"/>
</dbReference>
<dbReference type="GO" id="GO:0004594">
    <property type="term" value="F:pantothenate kinase activity"/>
    <property type="evidence" value="ECO:0007669"/>
    <property type="project" value="UniProtKB-UniRule"/>
</dbReference>
<dbReference type="HAMAP" id="MF_00215">
    <property type="entry name" value="Pantothen_kinase_1"/>
    <property type="match status" value="1"/>
</dbReference>
<evidence type="ECO:0000256" key="8">
    <source>
        <dbReference type="ARBA" id="ARBA00022679"/>
    </source>
</evidence>
<dbReference type="Gene3D" id="3.40.50.300">
    <property type="entry name" value="P-loop containing nucleotide triphosphate hydrolases"/>
    <property type="match status" value="1"/>
</dbReference>
<gene>
    <name evidence="14" type="primary">coaA</name>
    <name evidence="17" type="ORF">FC89_GL001246</name>
</gene>
<dbReference type="PANTHER" id="PTHR10285">
    <property type="entry name" value="URIDINE KINASE"/>
    <property type="match status" value="1"/>
</dbReference>
<evidence type="ECO:0000256" key="3">
    <source>
        <dbReference type="ARBA" id="ARBA00005225"/>
    </source>
</evidence>
<evidence type="ECO:0000256" key="4">
    <source>
        <dbReference type="ARBA" id="ARBA00006087"/>
    </source>
</evidence>
<dbReference type="UniPathway" id="UPA00241">
    <property type="reaction ID" value="UER00352"/>
</dbReference>
<keyword evidence="18" id="KW-1185">Reference proteome</keyword>
<dbReference type="InterPro" id="IPR027417">
    <property type="entry name" value="P-loop_NTPase"/>
</dbReference>
<dbReference type="InterPro" id="IPR004566">
    <property type="entry name" value="PanK"/>
</dbReference>
<feature type="binding site" evidence="14">
    <location>
        <begin position="109"/>
        <end position="116"/>
    </location>
    <ligand>
        <name>ATP</name>
        <dbReference type="ChEBI" id="CHEBI:30616"/>
    </ligand>
</feature>
<evidence type="ECO:0000256" key="1">
    <source>
        <dbReference type="ARBA" id="ARBA00001206"/>
    </source>
</evidence>
<keyword evidence="7 14" id="KW-0963">Cytoplasm</keyword>
<keyword evidence="9 14" id="KW-0547">Nucleotide-binding</keyword>
<dbReference type="AlphaFoldDB" id="A0A0R1VIN8"/>
<dbReference type="Pfam" id="PF00485">
    <property type="entry name" value="PRK"/>
    <property type="match status" value="1"/>
</dbReference>
<dbReference type="NCBIfam" id="TIGR00554">
    <property type="entry name" value="panK_bact"/>
    <property type="match status" value="1"/>
</dbReference>
<reference evidence="17 18" key="1">
    <citation type="journal article" date="2015" name="Genome Announc.">
        <title>Expanding the biotechnology potential of lactobacilli through comparative genomics of 213 strains and associated genera.</title>
        <authorList>
            <person name="Sun Z."/>
            <person name="Harris H.M."/>
            <person name="McCann A."/>
            <person name="Guo C."/>
            <person name="Argimon S."/>
            <person name="Zhang W."/>
            <person name="Yang X."/>
            <person name="Jeffery I.B."/>
            <person name="Cooney J.C."/>
            <person name="Kagawa T.F."/>
            <person name="Liu W."/>
            <person name="Song Y."/>
            <person name="Salvetti E."/>
            <person name="Wrobel A."/>
            <person name="Rasinkangas P."/>
            <person name="Parkhill J."/>
            <person name="Rea M.C."/>
            <person name="O'Sullivan O."/>
            <person name="Ritari J."/>
            <person name="Douillard F.P."/>
            <person name="Paul Ross R."/>
            <person name="Yang R."/>
            <person name="Briner A.E."/>
            <person name="Felis G.E."/>
            <person name="de Vos W.M."/>
            <person name="Barrangou R."/>
            <person name="Klaenhammer T.R."/>
            <person name="Caufield P.W."/>
            <person name="Cui Y."/>
            <person name="Zhang H."/>
            <person name="O'Toole P.W."/>
        </authorList>
    </citation>
    <scope>NUCLEOTIDE SEQUENCE [LARGE SCALE GENOMIC DNA]</scope>
    <source>
        <strain evidence="17 18">DSM 18630</strain>
    </source>
</reference>
<accession>A0A0R1VIN8</accession>
<comment type="pathway">
    <text evidence="3 14 15">Cofactor biosynthesis; coenzyme A biosynthesis; CoA from (R)-pantothenate: step 1/5.</text>
</comment>
<organism evidence="17 18">
    <name type="scientific">Liquorilactobacillus ghanensis DSM 18630</name>
    <dbReference type="NCBI Taxonomy" id="1423750"/>
    <lineage>
        <taxon>Bacteria</taxon>
        <taxon>Bacillati</taxon>
        <taxon>Bacillota</taxon>
        <taxon>Bacilli</taxon>
        <taxon>Lactobacillales</taxon>
        <taxon>Lactobacillaceae</taxon>
        <taxon>Liquorilactobacillus</taxon>
    </lineage>
</organism>
<keyword evidence="8 14" id="KW-0808">Transferase</keyword>
<comment type="similarity">
    <text evidence="4 14 15">Belongs to the prokaryotic pantothenate kinase family.</text>
</comment>
<dbReference type="SUPFAM" id="SSF52540">
    <property type="entry name" value="P-loop containing nucleoside triphosphate hydrolases"/>
    <property type="match status" value="1"/>
</dbReference>
<dbReference type="STRING" id="1423750.FC89_GL001246"/>
<evidence type="ECO:0000313" key="17">
    <source>
        <dbReference type="EMBL" id="KRM05544.1"/>
    </source>
</evidence>
<comment type="subcellular location">
    <subcellularLocation>
        <location evidence="2 14 15">Cytoplasm</location>
    </subcellularLocation>
</comment>
<dbReference type="EMBL" id="AZGB01000018">
    <property type="protein sequence ID" value="KRM05544.1"/>
    <property type="molecule type" value="Genomic_DNA"/>
</dbReference>
<feature type="domain" description="Phosphoribulokinase/uridine kinase" evidence="16">
    <location>
        <begin position="104"/>
        <end position="251"/>
    </location>
</feature>
<dbReference type="GO" id="GO:0015937">
    <property type="term" value="P:coenzyme A biosynthetic process"/>
    <property type="evidence" value="ECO:0007669"/>
    <property type="project" value="UniProtKB-UniRule"/>
</dbReference>
<evidence type="ECO:0000256" key="13">
    <source>
        <dbReference type="ARBA" id="ARBA00032866"/>
    </source>
</evidence>
<name>A0A0R1VIN8_9LACO</name>
<dbReference type="PIRSF" id="PIRSF000545">
    <property type="entry name" value="Pantothenate_kin"/>
    <property type="match status" value="1"/>
</dbReference>
<dbReference type="CDD" id="cd02025">
    <property type="entry name" value="PanK"/>
    <property type="match status" value="1"/>
</dbReference>
<evidence type="ECO:0000256" key="11">
    <source>
        <dbReference type="ARBA" id="ARBA00022840"/>
    </source>
</evidence>
<keyword evidence="11 14" id="KW-0067">ATP-binding</keyword>
<evidence type="ECO:0000256" key="2">
    <source>
        <dbReference type="ARBA" id="ARBA00004496"/>
    </source>
</evidence>
<protein>
    <recommendedName>
        <fullName evidence="6 14">Pantothenate kinase</fullName>
        <ecNumber evidence="5 14">2.7.1.33</ecNumber>
    </recommendedName>
    <alternativeName>
        <fullName evidence="13 14">Pantothenic acid kinase</fullName>
    </alternativeName>
</protein>
<evidence type="ECO:0000259" key="16">
    <source>
        <dbReference type="Pfam" id="PF00485"/>
    </source>
</evidence>
<evidence type="ECO:0000256" key="9">
    <source>
        <dbReference type="ARBA" id="ARBA00022741"/>
    </source>
</evidence>
<dbReference type="Proteomes" id="UP000051451">
    <property type="component" value="Unassembled WGS sequence"/>
</dbReference>
<dbReference type="InterPro" id="IPR006083">
    <property type="entry name" value="PRK/URK"/>
</dbReference>
<evidence type="ECO:0000256" key="6">
    <source>
        <dbReference type="ARBA" id="ARBA00015080"/>
    </source>
</evidence>
<dbReference type="GO" id="GO:0005737">
    <property type="term" value="C:cytoplasm"/>
    <property type="evidence" value="ECO:0007669"/>
    <property type="project" value="UniProtKB-SubCell"/>
</dbReference>
<evidence type="ECO:0000313" key="18">
    <source>
        <dbReference type="Proteomes" id="UP000051451"/>
    </source>
</evidence>
<comment type="caution">
    <text evidence="17">The sequence shown here is derived from an EMBL/GenBank/DDBJ whole genome shotgun (WGS) entry which is preliminary data.</text>
</comment>
<evidence type="ECO:0000256" key="10">
    <source>
        <dbReference type="ARBA" id="ARBA00022777"/>
    </source>
</evidence>
<evidence type="ECO:0000256" key="15">
    <source>
        <dbReference type="RuleBase" id="RU003530"/>
    </source>
</evidence>
<evidence type="ECO:0000256" key="5">
    <source>
        <dbReference type="ARBA" id="ARBA00012102"/>
    </source>
</evidence>
<evidence type="ECO:0000256" key="7">
    <source>
        <dbReference type="ARBA" id="ARBA00022490"/>
    </source>
</evidence>
<evidence type="ECO:0000256" key="12">
    <source>
        <dbReference type="ARBA" id="ARBA00022993"/>
    </source>
</evidence>
<keyword evidence="12 14" id="KW-0173">Coenzyme A biosynthesis</keyword>
<dbReference type="EC" id="2.7.1.33" evidence="5 14"/>
<comment type="catalytic activity">
    <reaction evidence="1 14 15">
        <text>(R)-pantothenate + ATP = (R)-4'-phosphopantothenate + ADP + H(+)</text>
        <dbReference type="Rhea" id="RHEA:16373"/>
        <dbReference type="ChEBI" id="CHEBI:10986"/>
        <dbReference type="ChEBI" id="CHEBI:15378"/>
        <dbReference type="ChEBI" id="CHEBI:29032"/>
        <dbReference type="ChEBI" id="CHEBI:30616"/>
        <dbReference type="ChEBI" id="CHEBI:456216"/>
        <dbReference type="EC" id="2.7.1.33"/>
    </reaction>
</comment>
<dbReference type="PATRIC" id="fig|1423750.3.peg.1274"/>
<sequence>MVQLKWYNSDNLIIFEADFMDNLMNFYKIPRDEWKNYYRKHIVPLNDSELNEIRSVNDRISLTDVQEIYTPLVHLLGIHLHSRQQLLDRQAEFLGIKPHRVPFILGIAGSVAVGKSTIARLLQLMLQDIYSTKRVQLITTDGFIYPNQELKRRHLLERKGFPESYDMQRLLTFTNDVKNGLPVKAPVYSHKTYDVLENQYELVDDPDILIVEGINVLQLPSNQQLYVSDFFDFSIYVDAQEELIKHWYMQRFEMLLDTAFQDPTNYYYPYAIGNRQAALKMAQEVWQHVNRPNLHSYILPTRSRADLILRKTTDHLVNELFLRKY</sequence>
<evidence type="ECO:0000256" key="14">
    <source>
        <dbReference type="HAMAP-Rule" id="MF_00215"/>
    </source>
</evidence>